<dbReference type="RefSeq" id="WP_014554959.1">
    <property type="nucleotide sequence ID" value="NC_017459.1"/>
</dbReference>
<dbReference type="PANTHER" id="PTHR23077:SF171">
    <property type="entry name" value="NUCLEAR VALOSIN-CONTAINING PROTEIN-LIKE"/>
    <property type="match status" value="1"/>
</dbReference>
<protein>
    <submittedName>
        <fullName evidence="7">Bacterioopsin-associated chaperone</fullName>
    </submittedName>
</protein>
<sequence length="769" mass="82016">MKRVAATVTIDPELPPDTVRLRWPPIDATTHTYDIADSTTNDSASPLDADVVQLRTSNGRMTAAVVRPDSMIDPDTIAVSSNLAAALDISADIKNTSETDTGRTIDSDQNAQTDHVATVEPVSVSPAHQLTVAPVAELSISGGEQTVRQALDTRPLVRGDTIPTVFLDGSLELPVRVTETRPDGPVAITAKTELKLESGPAPDLTLPQQAPIPPSGVGGYDEIIETCQHTIADPLIYSDAYHVDDRSAASGVLLEGQSGVGKTHLIRHTAWYADATIRTIDCATLASQSPSDLTDELDSHTAAITTGNATSTIVLIDNLDIIGEDNDTVARQISSWIEKTLQLDSATVVAECTDADAIDSMFTRGGRLSRIISVTAPTPDDRAAIISVLFNDIPTTSHIDYTAVAEQTLGYVAADILNLRARAIEAALTRCNVDSTEEMAETEFRVLPADIETAITKTTPSAAETTGSVPSTSFEDIGGLAAPKRELTRAVEWPLQYPEALSRLGVDAPAGVLLYGPPGTGKTMLARAVASTTDANFLTVDGPELLNKYVGESERRVRQLFTRARDSAPAVVFFDEVDALGSARAGDGDSSATERVVSQLLTELDGLHPREQVTVIGATNRPDRIDDALTRPGRFDRVVEVPLPDPEARQEIIRIHTRDRPTEPLDIDEIATKTEGYSGSDISAVLQEASLLALEEHLGAAESEINDETRTIEPNSGQSTSSSATPEAVESIEAVRIHRRHVDAALDRIGPSLSATARERYASFDGTGS</sequence>
<evidence type="ECO:0000313" key="8">
    <source>
        <dbReference type="Proteomes" id="UP000007954"/>
    </source>
</evidence>
<dbReference type="SMART" id="SM00382">
    <property type="entry name" value="AAA"/>
    <property type="match status" value="2"/>
</dbReference>
<gene>
    <name evidence="7" type="primary">bac</name>
    <name evidence="7" type="synonym">cdc48d</name>
    <name evidence="7" type="ordered locus">Hqrw_1013</name>
</gene>
<dbReference type="PANTHER" id="PTHR23077">
    <property type="entry name" value="AAA-FAMILY ATPASE"/>
    <property type="match status" value="1"/>
</dbReference>
<evidence type="ECO:0000259" key="5">
    <source>
        <dbReference type="SMART" id="SM00382"/>
    </source>
</evidence>
<dbReference type="GO" id="GO:0016887">
    <property type="term" value="F:ATP hydrolysis activity"/>
    <property type="evidence" value="ECO:0007669"/>
    <property type="project" value="InterPro"/>
</dbReference>
<evidence type="ECO:0000256" key="4">
    <source>
        <dbReference type="SAM" id="MobiDB-lite"/>
    </source>
</evidence>
<dbReference type="InterPro" id="IPR027417">
    <property type="entry name" value="P-loop_NTPase"/>
</dbReference>
<feature type="domain" description="AAA+ ATPase" evidence="5">
    <location>
        <begin position="248"/>
        <end position="378"/>
    </location>
</feature>
<dbReference type="GO" id="GO:0005524">
    <property type="term" value="F:ATP binding"/>
    <property type="evidence" value="ECO:0007669"/>
    <property type="project" value="UniProtKB-KW"/>
</dbReference>
<dbReference type="InterPro" id="IPR041569">
    <property type="entry name" value="AAA_lid_3"/>
</dbReference>
<feature type="region of interest" description="Disordered" evidence="4">
    <location>
        <begin position="703"/>
        <end position="730"/>
    </location>
</feature>
<keyword evidence="3" id="KW-0067">ATP-binding</keyword>
<evidence type="ECO:0000256" key="3">
    <source>
        <dbReference type="ARBA" id="ARBA00022840"/>
    </source>
</evidence>
<evidence type="ECO:0000259" key="6">
    <source>
        <dbReference type="SMART" id="SM01072"/>
    </source>
</evidence>
<dbReference type="SUPFAM" id="SSF54585">
    <property type="entry name" value="Cdc48 domain 2-like"/>
    <property type="match status" value="1"/>
</dbReference>
<dbReference type="Proteomes" id="UP000007954">
    <property type="component" value="Chromosome"/>
</dbReference>
<dbReference type="InterPro" id="IPR003960">
    <property type="entry name" value="ATPase_AAA_CS"/>
</dbReference>
<keyword evidence="2" id="KW-0547">Nucleotide-binding</keyword>
<dbReference type="HOGENOM" id="CLU_000688_8_1_2"/>
<dbReference type="InterPro" id="IPR003959">
    <property type="entry name" value="ATPase_AAA_core"/>
</dbReference>
<feature type="compositionally biased region" description="Polar residues" evidence="4">
    <location>
        <begin position="712"/>
        <end position="725"/>
    </location>
</feature>
<dbReference type="AlphaFoldDB" id="G0LFX5"/>
<dbReference type="Pfam" id="PF02933">
    <property type="entry name" value="CDC48_2"/>
    <property type="match status" value="1"/>
</dbReference>
<dbReference type="GeneID" id="12445615"/>
<feature type="domain" description="CDC48" evidence="6">
    <location>
        <begin position="139"/>
        <end position="203"/>
    </location>
</feature>
<dbReference type="FunFam" id="3.40.50.300:FF:000018">
    <property type="entry name" value="Cell division control 48"/>
    <property type="match status" value="1"/>
</dbReference>
<organism evidence="7 8">
    <name type="scientific">Haloquadratum walsbyi (strain DSM 16854 / JCM 12705 / C23)</name>
    <dbReference type="NCBI Taxonomy" id="768065"/>
    <lineage>
        <taxon>Archaea</taxon>
        <taxon>Methanobacteriati</taxon>
        <taxon>Methanobacteriota</taxon>
        <taxon>Stenosarchaea group</taxon>
        <taxon>Halobacteria</taxon>
        <taxon>Halobacteriales</taxon>
        <taxon>Haloferacaceae</taxon>
        <taxon>Haloquadratum</taxon>
    </lineage>
</organism>
<dbReference type="Gene3D" id="3.10.330.10">
    <property type="match status" value="1"/>
</dbReference>
<dbReference type="PROSITE" id="PS00674">
    <property type="entry name" value="AAA"/>
    <property type="match status" value="1"/>
</dbReference>
<dbReference type="CDD" id="cd19511">
    <property type="entry name" value="RecA-like_CDC48_r2-like"/>
    <property type="match status" value="1"/>
</dbReference>
<dbReference type="SUPFAM" id="SSF52540">
    <property type="entry name" value="P-loop containing nucleoside triphosphate hydrolases"/>
    <property type="match status" value="2"/>
</dbReference>
<evidence type="ECO:0000256" key="1">
    <source>
        <dbReference type="ARBA" id="ARBA00022737"/>
    </source>
</evidence>
<evidence type="ECO:0000313" key="7">
    <source>
        <dbReference type="EMBL" id="CCC38995.1"/>
    </source>
</evidence>
<dbReference type="InterPro" id="IPR004201">
    <property type="entry name" value="Cdc48_dom2"/>
</dbReference>
<dbReference type="Pfam" id="PF00004">
    <property type="entry name" value="AAA"/>
    <property type="match status" value="2"/>
</dbReference>
<dbReference type="OrthoDB" id="330101at2157"/>
<feature type="domain" description="AAA+ ATPase" evidence="5">
    <location>
        <begin position="508"/>
        <end position="645"/>
    </location>
</feature>
<dbReference type="InterPro" id="IPR003593">
    <property type="entry name" value="AAA+_ATPase"/>
</dbReference>
<evidence type="ECO:0000256" key="2">
    <source>
        <dbReference type="ARBA" id="ARBA00022741"/>
    </source>
</evidence>
<reference evidence="7 8" key="1">
    <citation type="journal article" date="2011" name="PLoS ONE">
        <title>Haloquadratum walsbyi: limited diversity in a global pond.</title>
        <authorList>
            <person name="Dyall-Smith M."/>
            <person name="Pfeiffer F."/>
            <person name="Klee K."/>
            <person name="Palm P."/>
            <person name="Gross K."/>
            <person name="Schuster S.C."/>
            <person name="Rampp M."/>
            <person name="Oesterhelt D."/>
        </authorList>
    </citation>
    <scope>NUCLEOTIDE SEQUENCE [LARGE SCALE GENOMIC DNA]</scope>
    <source>
        <strain evidence="8">DSM 16854 / JCM 12705 / C23</strain>
    </source>
</reference>
<dbReference type="InterPro" id="IPR050168">
    <property type="entry name" value="AAA_ATPase_domain"/>
</dbReference>
<dbReference type="KEGG" id="hwc:Hqrw_1013"/>
<keyword evidence="1" id="KW-0677">Repeat</keyword>
<accession>G0LFX5</accession>
<dbReference type="Gene3D" id="1.10.8.60">
    <property type="match status" value="2"/>
</dbReference>
<dbReference type="Gene3D" id="3.40.50.300">
    <property type="entry name" value="P-loop containing nucleotide triphosphate hydrolases"/>
    <property type="match status" value="2"/>
</dbReference>
<proteinExistence type="predicted"/>
<dbReference type="EMBL" id="FR746099">
    <property type="protein sequence ID" value="CCC38995.1"/>
    <property type="molecule type" value="Genomic_DNA"/>
</dbReference>
<dbReference type="SMART" id="SM01072">
    <property type="entry name" value="CDC48_2"/>
    <property type="match status" value="1"/>
</dbReference>
<dbReference type="Pfam" id="PF17862">
    <property type="entry name" value="AAA_lid_3"/>
    <property type="match status" value="1"/>
</dbReference>
<dbReference type="InterPro" id="IPR029067">
    <property type="entry name" value="CDC48_domain_2-like_sf"/>
</dbReference>
<name>G0LFX5_HALWC</name>